<dbReference type="AlphaFoldDB" id="A0A6P2D2H0"/>
<dbReference type="GO" id="GO:0008270">
    <property type="term" value="F:zinc ion binding"/>
    <property type="evidence" value="ECO:0007669"/>
    <property type="project" value="UniProtKB-KW"/>
</dbReference>
<dbReference type="PANTHER" id="PTHR34631:SF3">
    <property type="entry name" value="ISSOD12 TRANSPOSASE TNPA_ISSOD12"/>
    <property type="match status" value="1"/>
</dbReference>
<dbReference type="EMBL" id="LR593886">
    <property type="protein sequence ID" value="VTR94756.1"/>
    <property type="molecule type" value="Genomic_DNA"/>
</dbReference>
<dbReference type="Proteomes" id="UP000464178">
    <property type="component" value="Chromosome"/>
</dbReference>
<evidence type="ECO:0000313" key="4">
    <source>
        <dbReference type="Proteomes" id="UP000464178"/>
    </source>
</evidence>
<evidence type="ECO:0000313" key="3">
    <source>
        <dbReference type="EMBL" id="VTR94756.1"/>
    </source>
</evidence>
<dbReference type="InterPro" id="IPR007527">
    <property type="entry name" value="Znf_SWIM"/>
</dbReference>
<dbReference type="RefSeq" id="WP_162669251.1">
    <property type="nucleotide sequence ID" value="NZ_LR593886.1"/>
</dbReference>
<sequence>MPSQKTSRKYFVRLEKAGNSCTCDDWQLRQKDCKHILAARIVAQREKAEKGPELNDEVPPKKKTYVQKWATYNQSQITEKHRFLELLADLAKGVEELPSNGGRPRTPITDVIFACVYKVCSTVSSRRFGSDLLDAHKNGFLSKKMHPNKINTHLEDPALTPILKRLIEVSSSPLRSVETCFAADSTGFSTNRHIRWFDEKYGAERSKREFVKVHACCGTKTHIVTAVEILDKDANDCPQFQPLVEATAKNFKVEKVTADKAYLSKENLSFVERLGGTAYIPFKSNSVKGEAGSVWERMYLYYNLRRDEFLKHYHARSNVESVFSMIKAKFRDNVRSKTDVAMHNEAYCKFLCHNIFVVIQSCLELGISACFLKENQIAMAC</sequence>
<dbReference type="PANTHER" id="PTHR34631">
    <property type="match status" value="1"/>
</dbReference>
<gene>
    <name evidence="3" type="ORF">SOIL9_29580</name>
</gene>
<evidence type="ECO:0000256" key="1">
    <source>
        <dbReference type="PROSITE-ProRule" id="PRU00325"/>
    </source>
</evidence>
<dbReference type="KEGG" id="gms:SOIL9_29580"/>
<dbReference type="Pfam" id="PF04434">
    <property type="entry name" value="SWIM"/>
    <property type="match status" value="1"/>
</dbReference>
<keyword evidence="1" id="KW-0862">Zinc</keyword>
<proteinExistence type="predicted"/>
<keyword evidence="1" id="KW-0863">Zinc-finger</keyword>
<reference evidence="3 4" key="1">
    <citation type="submission" date="2019-05" db="EMBL/GenBank/DDBJ databases">
        <authorList>
            <consortium name="Science for Life Laboratories"/>
        </authorList>
    </citation>
    <scope>NUCLEOTIDE SEQUENCE [LARGE SCALE GENOMIC DNA]</scope>
    <source>
        <strain evidence="3">Soil9</strain>
    </source>
</reference>
<dbReference type="GO" id="GO:0006313">
    <property type="term" value="P:DNA transposition"/>
    <property type="evidence" value="ECO:0007669"/>
    <property type="project" value="InterPro"/>
</dbReference>
<dbReference type="InterPro" id="IPR002559">
    <property type="entry name" value="Transposase_11"/>
</dbReference>
<dbReference type="Pfam" id="PF01609">
    <property type="entry name" value="DDE_Tnp_1"/>
    <property type="match status" value="1"/>
</dbReference>
<protein>
    <recommendedName>
        <fullName evidence="2">SWIM-type domain-containing protein</fullName>
    </recommendedName>
</protein>
<organism evidence="3 4">
    <name type="scientific">Gemmata massiliana</name>
    <dbReference type="NCBI Taxonomy" id="1210884"/>
    <lineage>
        <taxon>Bacteria</taxon>
        <taxon>Pseudomonadati</taxon>
        <taxon>Planctomycetota</taxon>
        <taxon>Planctomycetia</taxon>
        <taxon>Gemmatales</taxon>
        <taxon>Gemmataceae</taxon>
        <taxon>Gemmata</taxon>
    </lineage>
</organism>
<accession>A0A6P2D2H0</accession>
<keyword evidence="4" id="KW-1185">Reference proteome</keyword>
<dbReference type="GO" id="GO:0003677">
    <property type="term" value="F:DNA binding"/>
    <property type="evidence" value="ECO:0007669"/>
    <property type="project" value="InterPro"/>
</dbReference>
<dbReference type="InterPro" id="IPR053172">
    <property type="entry name" value="Tn903_transposase"/>
</dbReference>
<evidence type="ECO:0000259" key="2">
    <source>
        <dbReference type="PROSITE" id="PS50966"/>
    </source>
</evidence>
<name>A0A6P2D2H0_9BACT</name>
<keyword evidence="1" id="KW-0479">Metal-binding</keyword>
<dbReference type="PROSITE" id="PS50966">
    <property type="entry name" value="ZF_SWIM"/>
    <property type="match status" value="1"/>
</dbReference>
<feature type="domain" description="SWIM-type" evidence="2">
    <location>
        <begin position="10"/>
        <end position="44"/>
    </location>
</feature>
<dbReference type="GO" id="GO:0004803">
    <property type="term" value="F:transposase activity"/>
    <property type="evidence" value="ECO:0007669"/>
    <property type="project" value="InterPro"/>
</dbReference>